<evidence type="ECO:0000259" key="4">
    <source>
        <dbReference type="Pfam" id="PF01522"/>
    </source>
</evidence>
<accession>A0A150TJY1</accession>
<dbReference type="SUPFAM" id="SSF88713">
    <property type="entry name" value="Glycoside hydrolase/deacetylase"/>
    <property type="match status" value="1"/>
</dbReference>
<dbReference type="CDD" id="cd00761">
    <property type="entry name" value="Glyco_tranf_GTA_type"/>
    <property type="match status" value="1"/>
</dbReference>
<dbReference type="GO" id="GO:0005975">
    <property type="term" value="P:carbohydrate metabolic process"/>
    <property type="evidence" value="ECO:0007669"/>
    <property type="project" value="InterPro"/>
</dbReference>
<feature type="domain" description="NodB homology" evidence="4">
    <location>
        <begin position="1846"/>
        <end position="1948"/>
    </location>
</feature>
<comment type="caution">
    <text evidence="5">The sequence shown here is derived from an EMBL/GenBank/DDBJ whole genome shotgun (WGS) entry which is preliminary data.</text>
</comment>
<sequence length="1991" mass="218963">MHHAVVIATTTERRELLSRALRSVAEQLRAPDRLVVVIDRRAGDEAGPRGTILPEGLDYPIELLSNRRSPGAAGAWNTAIDHLARDERSPDDVLVSFLDDDDWWEADHLARVEECAARGAEVIATPLVRHDAKTREGRSLTPPDALRAEQFLVGNSGIQGSNLSARLSTLLEAGCFDESLLSCTDRDLCIRFAHIGAPYAAAKGGAAHHDTLHGGPRLSDPGSRAKIAGLDVFFDKYAWPMTAGEREAAEQRARDLFGWEPQQWSNRPAPAMRAPQTTGPLELVVGVIVDGGNPARALPLLDGLARLRRHARVRRLEVVLLENGAPAGFDEVVARGRALGLSPWPARVDAQRRVCRDLGLDEAEVTAHKSIAVARSLLHRFAYEVALLGDRPVVWILDDDARITGCLDLLVDDIVRARDAGIDVLIGGVTGAPPIPAGAAVRTQLVDLQSFLWGAARHAPGEPPPEAELVNRRFREGRRDYYHDLARRETSHLETPFLPEATAPDLASAVAHVLGRSERILAGEQLFRALPAPEGDPLAHASPSSFRGGNTLIFDLDLLRDVPNLAPRVAGRRLRRSDMIWAAVARLAHGRNVVAAPVVVEHDRSRDPIEGPSHEKLLDDLLGYAFFRAFEEHLGSRDRAASSPFTDDERSRIRSRTRKYAIERFAAYRLSFHRIRGIVRSFERLLNMEGPERPWWLASASCRDALRSLVRRLREGFTLDALLASERRLEERLSDPGFDAFLEAISPALKGTPAARGPSWGAWIDETRCARARALCQRLGVEGDESLGMGGEGVVLRAGDRSLKVFDRWSDTDRAAHLGKLHHLRLHPVPAFPRILRVHDEPEAVVLEMAYETSEVYEGGQGPLVVELLRSLRASGWVHTNLHPRNLRVTARGLMIVDLGRSLAPATPEGEEAMVRRALLAFRFAARQDLPALMRRSIEDGDFPELVGWERLVEAVRAGSVKERLDAEIAGRIREIDPRRLLDFGCGKPRSLPLLAEGREMAVFDPDASLARRWAVAAPDIPFLDEASLEAKSARGEVFDAVVCSLVLCAVDDDAVRLALGRIRRLVAPEGRVLVALCDPTSHRVRTTTFQHRIDAGAVSYQSSGRYTKRVEGAAATRLEHHRPLAAYHRMFARAGLAVLAERTIDGIDIERFERVSEFVLFELEPLPALQQRASLLIKACAQEAETILVQVEHIVRQLGSPRAFDEVVVLVDPYEGPFPREHHVGDLAQLRRNLEALDAAGIVDRVIEGPRDGDGARAIAERWFGLCATASHSENGQPVLGILDAIEQAACDLVFHADADLMVARPDARFDLIADARCVFEAEPGAVALSLPVRGDTVPTSRRGDGRGPYRIDASAGWVHRGRLLALRPLPNEIGRERLALPWHRSLDRVVQEGRALSLRRGAPGIFCACPDNARKHSTDRHLLLLDRMEAGYAPLRQTGRMELVGSFSDWLGPKRDEPMVIVICGRNVPPGRIHRCLDSLAAQRDVSWGAILIDDASDSGADEVLRRAATTLGARATYLRRRRRAGLMANTTLAIRELCSNPDSVIVLLDLDDALGASDALATVRAAHASGADVTVGSMVRTDKQASYPVDFADPRHRRGGNVWQHLRSFRKALFDRIELADLKLDGSWIDPPSDWAMMVPIVEMAKRPEWIRRPLYLHEPSGPRTPAAREEREALIARTMARPSYRSPARAARLRPRELTVLCYHRIDGGNTSALSFYQQRGMVVSRQALEAQMRALARRFEPVSLVELGAAARDERSLPERAAVVTFDDGYRDLLDVALPVLERAGIPAIVFSRVPGAGGLPSWAPLDLLYHGLTIARARGATVPADLDDGMREALLCAPHAQQIERVLDVVRGYGIDIATLGCDALYLDQAGLREVQAAGVALGAHGVEHVRWTLLSDGHLESELAASVAWLRSNSTSQPLALAYPDACCDRRVACAAERAGFLLGFGLGTASSDVLERLCIRRRIAEDDPLWVDRMAMSLGQEAQ</sequence>
<dbReference type="InterPro" id="IPR051398">
    <property type="entry name" value="Polysacch_Deacetylase"/>
</dbReference>
<evidence type="ECO:0000256" key="1">
    <source>
        <dbReference type="ARBA" id="ARBA00004613"/>
    </source>
</evidence>
<dbReference type="Proteomes" id="UP000075502">
    <property type="component" value="Unassembled WGS sequence"/>
</dbReference>
<evidence type="ECO:0000256" key="2">
    <source>
        <dbReference type="ARBA" id="ARBA00022729"/>
    </source>
</evidence>
<evidence type="ECO:0008006" key="7">
    <source>
        <dbReference type="Google" id="ProtNLM"/>
    </source>
</evidence>
<gene>
    <name evidence="5" type="ORF">BE21_43800</name>
</gene>
<evidence type="ECO:0000313" key="6">
    <source>
        <dbReference type="Proteomes" id="UP000075502"/>
    </source>
</evidence>
<dbReference type="Gene3D" id="3.90.550.10">
    <property type="entry name" value="Spore Coat Polysaccharide Biosynthesis Protein SpsA, Chain A"/>
    <property type="match status" value="2"/>
</dbReference>
<organism evidence="5 6">
    <name type="scientific">Sorangium cellulosum</name>
    <name type="common">Polyangium cellulosum</name>
    <dbReference type="NCBI Taxonomy" id="56"/>
    <lineage>
        <taxon>Bacteria</taxon>
        <taxon>Pseudomonadati</taxon>
        <taxon>Myxococcota</taxon>
        <taxon>Polyangia</taxon>
        <taxon>Polyangiales</taxon>
        <taxon>Polyangiaceae</taxon>
        <taxon>Sorangium</taxon>
    </lineage>
</organism>
<dbReference type="Pfam" id="PF00535">
    <property type="entry name" value="Glycos_transf_2"/>
    <property type="match status" value="2"/>
</dbReference>
<protein>
    <recommendedName>
        <fullName evidence="7">Glycosyltransferase</fullName>
    </recommendedName>
</protein>
<dbReference type="GO" id="GO:0016810">
    <property type="term" value="F:hydrolase activity, acting on carbon-nitrogen (but not peptide) bonds"/>
    <property type="evidence" value="ECO:0007669"/>
    <property type="project" value="InterPro"/>
</dbReference>
<dbReference type="InterPro" id="IPR002509">
    <property type="entry name" value="NODB_dom"/>
</dbReference>
<dbReference type="Gene3D" id="3.40.50.150">
    <property type="entry name" value="Vaccinia Virus protein VP39"/>
    <property type="match status" value="1"/>
</dbReference>
<dbReference type="EMBL" id="JEME01002231">
    <property type="protein sequence ID" value="KYG04946.1"/>
    <property type="molecule type" value="Genomic_DNA"/>
</dbReference>
<dbReference type="CDD" id="cd02440">
    <property type="entry name" value="AdoMet_MTases"/>
    <property type="match status" value="1"/>
</dbReference>
<evidence type="ECO:0000259" key="3">
    <source>
        <dbReference type="Pfam" id="PF00535"/>
    </source>
</evidence>
<dbReference type="Pfam" id="PF01522">
    <property type="entry name" value="Polysacc_deac_1"/>
    <property type="match status" value="1"/>
</dbReference>
<dbReference type="InterPro" id="IPR011330">
    <property type="entry name" value="Glyco_hydro/deAcase_b/a-brl"/>
</dbReference>
<dbReference type="InterPro" id="IPR029063">
    <property type="entry name" value="SAM-dependent_MTases_sf"/>
</dbReference>
<name>A0A150TJY1_SORCE</name>
<dbReference type="PANTHER" id="PTHR34216:SF3">
    <property type="entry name" value="POLY-BETA-1,6-N-ACETYL-D-GLUCOSAMINE N-DEACETYLASE"/>
    <property type="match status" value="1"/>
</dbReference>
<dbReference type="Pfam" id="PF13489">
    <property type="entry name" value="Methyltransf_23"/>
    <property type="match status" value="1"/>
</dbReference>
<dbReference type="GO" id="GO:0005576">
    <property type="term" value="C:extracellular region"/>
    <property type="evidence" value="ECO:0007669"/>
    <property type="project" value="UniProtKB-SubCell"/>
</dbReference>
<dbReference type="InterPro" id="IPR011009">
    <property type="entry name" value="Kinase-like_dom_sf"/>
</dbReference>
<dbReference type="InterPro" id="IPR001173">
    <property type="entry name" value="Glyco_trans_2-like"/>
</dbReference>
<feature type="domain" description="Glycosyltransferase 2-like" evidence="3">
    <location>
        <begin position="5"/>
        <end position="140"/>
    </location>
</feature>
<dbReference type="CDD" id="cd10918">
    <property type="entry name" value="CE4_NodB_like_5s_6s"/>
    <property type="match status" value="1"/>
</dbReference>
<dbReference type="SUPFAM" id="SSF56112">
    <property type="entry name" value="Protein kinase-like (PK-like)"/>
    <property type="match status" value="1"/>
</dbReference>
<proteinExistence type="predicted"/>
<reference evidence="5 6" key="1">
    <citation type="submission" date="2014-02" db="EMBL/GenBank/DDBJ databases">
        <title>The small core and large imbalanced accessory genome model reveals a collaborative survival strategy of Sorangium cellulosum strains in nature.</title>
        <authorList>
            <person name="Han K."/>
            <person name="Peng R."/>
            <person name="Blom J."/>
            <person name="Li Y.-Z."/>
        </authorList>
    </citation>
    <scope>NUCLEOTIDE SEQUENCE [LARGE SCALE GENOMIC DNA]</scope>
    <source>
        <strain evidence="5 6">So0007-03</strain>
    </source>
</reference>
<dbReference type="SUPFAM" id="SSF53335">
    <property type="entry name" value="S-adenosyl-L-methionine-dependent methyltransferases"/>
    <property type="match status" value="1"/>
</dbReference>
<dbReference type="PANTHER" id="PTHR34216">
    <property type="match status" value="1"/>
</dbReference>
<keyword evidence="2" id="KW-0732">Signal</keyword>
<dbReference type="InterPro" id="IPR029044">
    <property type="entry name" value="Nucleotide-diphossugar_trans"/>
</dbReference>
<comment type="subcellular location">
    <subcellularLocation>
        <location evidence="1">Secreted</location>
    </subcellularLocation>
</comment>
<dbReference type="SUPFAM" id="SSF53448">
    <property type="entry name" value="Nucleotide-diphospho-sugar transferases"/>
    <property type="match status" value="2"/>
</dbReference>
<dbReference type="Gene3D" id="3.20.20.370">
    <property type="entry name" value="Glycoside hydrolase/deacetylase"/>
    <property type="match status" value="1"/>
</dbReference>
<feature type="domain" description="Glycosyltransferase 2-like" evidence="3">
    <location>
        <begin position="1463"/>
        <end position="1585"/>
    </location>
</feature>
<evidence type="ECO:0000313" key="5">
    <source>
        <dbReference type="EMBL" id="KYG04946.1"/>
    </source>
</evidence>